<evidence type="ECO:0000256" key="7">
    <source>
        <dbReference type="ARBA" id="ARBA00022989"/>
    </source>
</evidence>
<gene>
    <name evidence="10" type="ORF">J1605_004674</name>
</gene>
<keyword evidence="6" id="KW-0812">Transmembrane</keyword>
<evidence type="ECO:0000313" key="11">
    <source>
        <dbReference type="Proteomes" id="UP001159641"/>
    </source>
</evidence>
<proteinExistence type="inferred from homology"/>
<dbReference type="GO" id="GO:0032217">
    <property type="term" value="F:riboflavin transmembrane transporter activity"/>
    <property type="evidence" value="ECO:0007669"/>
    <property type="project" value="UniProtKB-UniRule"/>
</dbReference>
<keyword evidence="8" id="KW-0472">Membrane</keyword>
<evidence type="ECO:0000256" key="8">
    <source>
        <dbReference type="ARBA" id="ARBA00023136"/>
    </source>
</evidence>
<evidence type="ECO:0000256" key="1">
    <source>
        <dbReference type="ARBA" id="ARBA00000215"/>
    </source>
</evidence>
<evidence type="ECO:0000256" key="2">
    <source>
        <dbReference type="ARBA" id="ARBA00004651"/>
    </source>
</evidence>
<keyword evidence="11" id="KW-1185">Reference proteome</keyword>
<comment type="subcellular location">
    <subcellularLocation>
        <location evidence="2 9">Cell membrane</location>
        <topology evidence="2 9">Multi-pass membrane protein</topology>
    </subcellularLocation>
</comment>
<evidence type="ECO:0000256" key="6">
    <source>
        <dbReference type="ARBA" id="ARBA00022692"/>
    </source>
</evidence>
<accession>A0AB34HGE4</accession>
<dbReference type="AlphaFoldDB" id="A0AB34HGE4"/>
<comment type="function">
    <text evidence="9">Plasma membrane transporter mediating the uptake by cells of the water soluble vitamin B2/riboflavin that plays a key role in biochemical oxidation-reduction reactions of the carbohydrate, lipid, and amino acid metabolism.</text>
</comment>
<comment type="similarity">
    <text evidence="3 9">Belongs to the riboflavin transporter family.</text>
</comment>
<evidence type="ECO:0000256" key="4">
    <source>
        <dbReference type="ARBA" id="ARBA00022448"/>
    </source>
</evidence>
<dbReference type="InterPro" id="IPR009357">
    <property type="entry name" value="Riboflavin_transptr"/>
</dbReference>
<protein>
    <recommendedName>
        <fullName evidence="9">Riboflavin transporter</fullName>
    </recommendedName>
</protein>
<reference evidence="10 11" key="1">
    <citation type="submission" date="2022-11" db="EMBL/GenBank/DDBJ databases">
        <title>Whole genome sequence of Eschrichtius robustus ER-17-0199.</title>
        <authorList>
            <person name="Bruniche-Olsen A."/>
            <person name="Black A.N."/>
            <person name="Fields C.J."/>
            <person name="Walden K."/>
            <person name="Dewoody J.A."/>
        </authorList>
    </citation>
    <scope>NUCLEOTIDE SEQUENCE [LARGE SCALE GENOMIC DNA]</scope>
    <source>
        <strain evidence="10">ER-17-0199</strain>
        <tissue evidence="10">Blubber</tissue>
    </source>
</reference>
<evidence type="ECO:0000313" key="10">
    <source>
        <dbReference type="EMBL" id="KAJ8790207.1"/>
    </source>
</evidence>
<comment type="catalytic activity">
    <reaction evidence="1 9">
        <text>riboflavin(in) = riboflavin(out)</text>
        <dbReference type="Rhea" id="RHEA:35015"/>
        <dbReference type="ChEBI" id="CHEBI:57986"/>
    </reaction>
</comment>
<keyword evidence="7" id="KW-1133">Transmembrane helix</keyword>
<evidence type="ECO:0000256" key="9">
    <source>
        <dbReference type="RuleBase" id="RU368035"/>
    </source>
</evidence>
<comment type="caution">
    <text evidence="10">The sequence shown here is derived from an EMBL/GenBank/DDBJ whole genome shotgun (WGS) entry which is preliminary data.</text>
</comment>
<evidence type="ECO:0000256" key="3">
    <source>
        <dbReference type="ARBA" id="ARBA00006366"/>
    </source>
</evidence>
<dbReference type="Pfam" id="PF06237">
    <property type="entry name" value="SLC52_ribofla_tr"/>
    <property type="match status" value="1"/>
</dbReference>
<evidence type="ECO:0000256" key="5">
    <source>
        <dbReference type="ARBA" id="ARBA00022475"/>
    </source>
</evidence>
<keyword evidence="4 9" id="KW-0813">Transport</keyword>
<dbReference type="Proteomes" id="UP001159641">
    <property type="component" value="Unassembled WGS sequence"/>
</dbReference>
<organism evidence="10 11">
    <name type="scientific">Eschrichtius robustus</name>
    <name type="common">California gray whale</name>
    <name type="synonym">Eschrichtius gibbosus</name>
    <dbReference type="NCBI Taxonomy" id="9764"/>
    <lineage>
        <taxon>Eukaryota</taxon>
        <taxon>Metazoa</taxon>
        <taxon>Chordata</taxon>
        <taxon>Craniata</taxon>
        <taxon>Vertebrata</taxon>
        <taxon>Euteleostomi</taxon>
        <taxon>Mammalia</taxon>
        <taxon>Eutheria</taxon>
        <taxon>Laurasiatheria</taxon>
        <taxon>Artiodactyla</taxon>
        <taxon>Whippomorpha</taxon>
        <taxon>Cetacea</taxon>
        <taxon>Mysticeti</taxon>
        <taxon>Eschrichtiidae</taxon>
        <taxon>Eschrichtius</taxon>
    </lineage>
</organism>
<name>A0AB34HGE4_ESCRO</name>
<keyword evidence="5 9" id="KW-1003">Cell membrane</keyword>
<dbReference type="GO" id="GO:0005886">
    <property type="term" value="C:plasma membrane"/>
    <property type="evidence" value="ECO:0007669"/>
    <property type="project" value="UniProtKB-SubCell"/>
</dbReference>
<dbReference type="EMBL" id="JAIQCJ010001364">
    <property type="protein sequence ID" value="KAJ8790207.1"/>
    <property type="molecule type" value="Genomic_DNA"/>
</dbReference>
<sequence>MGAPGVEEEAWRCRSHPARWQASPPAQTLQPIGGACLLGLLATTNALTSDGLPVVQSWFCSPYGHLAYHLAVVLGSAASPAS</sequence>